<dbReference type="InterPro" id="IPR035965">
    <property type="entry name" value="PAS-like_dom_sf"/>
</dbReference>
<feature type="domain" description="PAC" evidence="9">
    <location>
        <begin position="904"/>
        <end position="956"/>
    </location>
</feature>
<dbReference type="PROSITE" id="PS50112">
    <property type="entry name" value="PAS"/>
    <property type="match status" value="10"/>
</dbReference>
<feature type="domain" description="PAS" evidence="8">
    <location>
        <begin position="68"/>
        <end position="139"/>
    </location>
</feature>
<keyword evidence="6" id="KW-0675">Receptor</keyword>
<organism evidence="10">
    <name type="scientific">Ditylum brightwellii</name>
    <dbReference type="NCBI Taxonomy" id="49249"/>
    <lineage>
        <taxon>Eukaryota</taxon>
        <taxon>Sar</taxon>
        <taxon>Stramenopiles</taxon>
        <taxon>Ochrophyta</taxon>
        <taxon>Bacillariophyta</taxon>
        <taxon>Mediophyceae</taxon>
        <taxon>Lithodesmiophycidae</taxon>
        <taxon>Lithodesmiales</taxon>
        <taxon>Lithodesmiaceae</taxon>
        <taxon>Ditylum</taxon>
    </lineage>
</organism>
<evidence type="ECO:0000256" key="6">
    <source>
        <dbReference type="ARBA" id="ARBA00023170"/>
    </source>
</evidence>
<evidence type="ECO:0000259" key="8">
    <source>
        <dbReference type="PROSITE" id="PS50112"/>
    </source>
</evidence>
<feature type="domain" description="PAC" evidence="9">
    <location>
        <begin position="523"/>
        <end position="575"/>
    </location>
</feature>
<dbReference type="SUPFAM" id="SSF55785">
    <property type="entry name" value="PYP-like sensor domain (PAS domain)"/>
    <property type="match status" value="10"/>
</dbReference>
<gene>
    <name evidence="10" type="ORF">DBRI00130_LOCUS32457</name>
</gene>
<sequence length="1351" mass="149219">MRQSKCSGGSDVNQHSGPSKPSTPSVTPSTTTAAATTAATTEDERNNNNKRHRSNASSDSAVNSSRIMAHELRKLVDTANAPIFGIDINGNVNEWNFKTAEITGYSREEAFHKPLVSTFISPKLQQSVQEVLDMALKGLETSNYELEFETKSKETRYLLVNATTRRDTENKITGVVGVAQDVTEAARHDRAVAAAAHELRQLVDTANAPIFGIDVDGNVNEWNDKTAEITGYSREEAMDKHLVSTFIVPKLRESVQRVMDNALQGKETSNYELEFCTKSKDIRHLLVNATTRRDANYNIMGVVGVAQDVTETAKHDRAVAAMANELRQLVDTANAPIFGIDVDGTVNEWNDKTAEITGFSKEEALKKPLVSTFIVPKLRASVQSVMDNALRGEETSNYELEFRTKSDEIRYLLVNATTRRDAENKIVGVVGVAQDVTEAAKHDRAVAAMANELRQLVDTANAPIFGIDVYGNVNEWNNKTAEITGFTKEEAFNKSLVSTFIVPKLRDSVQAVMDNALRGNETSNYELEFETKSKEIRYLLVNATTRRDPDYNITGVVGVAQDVTESKKHDRAVAAMANELRQLIDTANAPIFGIDVDGFVNEWNEKTAAITGYSREEAMDKPLVTTFIVSKLQKAVQEVMENALRGNETSNYDLEFRTKSGEIRYLLVNATTRRDADSNIVGVVGVAQDVTESSKNDRAVAAMANELRQLVDTANAPIFGIDVDGNVNEWNEKTAEITGYSKEEAFNKPLVSTFIVPKLRESVQGVLDNALQGNETSNYELEFETKVNEIRYLLVNATTRRDPDGNIVGVVGVAQDVTESSKNDRAVAAMAHELRQLVDTANAPIFGIDVNGKVNEWNNKTAEITGFSKEEAFDKPLTSTFIVPSLRKSVQEVLDKALHGIETSNYELEFETKSKEIRYLLVNATTRRDAENSIIGVVGVAQDVTESTKNDRAMSAMARELRQLVDTANAPIFGIDVEGDVNEWNDKTAEITGFSKEEAFDYPLVETFIVPSLRQSVQEVLDNALKGIETSNYELEFRTKSNEVRYLLVNATTRRDAENNIVGVVGVAQDVTEAAQHDRAVAAMANELRQLVDTANAPIFGIDVHGNVNEWNNKTAEITGFTKEEAFDKPLVSTFIVSSLRQSVQEVMDNALQGRETSNYELEFRTKSGEIRYLLVNATTRRDADSNIVGVVGVAQDVTEAAQHDRAVAAMANELRQLVDTANAPIFGIDVYGNVNEWNDKTAEITGFTKEEAFNKPLVTTFIVASLRQSVQEVLDNALKGKETSNYELEFRTKTNEVRYLLVNATTRRDANSGIVGVVGVAQDVTEAAKHDRAVAAMANELRQLINKIRM</sequence>
<feature type="region of interest" description="Disordered" evidence="7">
    <location>
        <begin position="1"/>
        <end position="63"/>
    </location>
</feature>
<keyword evidence="4" id="KW-0808">Transferase</keyword>
<feature type="domain" description="PAC" evidence="9">
    <location>
        <begin position="1031"/>
        <end position="1083"/>
    </location>
</feature>
<feature type="domain" description="PAC" evidence="9">
    <location>
        <begin position="1285"/>
        <end position="1337"/>
    </location>
</feature>
<dbReference type="EC" id="2.7.13.3" evidence="2"/>
<feature type="domain" description="PAS" evidence="8">
    <location>
        <begin position="957"/>
        <end position="1028"/>
    </location>
</feature>
<evidence type="ECO:0000256" key="1">
    <source>
        <dbReference type="ARBA" id="ARBA00000085"/>
    </source>
</evidence>
<feature type="domain" description="PAC" evidence="9">
    <location>
        <begin position="396"/>
        <end position="448"/>
    </location>
</feature>
<dbReference type="SMART" id="SM00086">
    <property type="entry name" value="PAC"/>
    <property type="match status" value="10"/>
</dbReference>
<feature type="domain" description="PAS" evidence="8">
    <location>
        <begin position="1211"/>
        <end position="1282"/>
    </location>
</feature>
<accession>A0A7S4W4I5</accession>
<dbReference type="InterPro" id="IPR001294">
    <property type="entry name" value="Phytochrome"/>
</dbReference>
<dbReference type="EMBL" id="HBNS01041713">
    <property type="protein sequence ID" value="CAE4640461.1"/>
    <property type="molecule type" value="Transcribed_RNA"/>
</dbReference>
<dbReference type="GO" id="GO:0009584">
    <property type="term" value="P:detection of visible light"/>
    <property type="evidence" value="ECO:0007669"/>
    <property type="project" value="InterPro"/>
</dbReference>
<evidence type="ECO:0000256" key="4">
    <source>
        <dbReference type="ARBA" id="ARBA00022679"/>
    </source>
</evidence>
<evidence type="ECO:0000256" key="7">
    <source>
        <dbReference type="SAM" id="MobiDB-lite"/>
    </source>
</evidence>
<dbReference type="InterPro" id="IPR001610">
    <property type="entry name" value="PAC"/>
</dbReference>
<dbReference type="InterPro" id="IPR013767">
    <property type="entry name" value="PAS_fold"/>
</dbReference>
<comment type="catalytic activity">
    <reaction evidence="1">
        <text>ATP + protein L-histidine = ADP + protein N-phospho-L-histidine.</text>
        <dbReference type="EC" id="2.7.13.3"/>
    </reaction>
</comment>
<evidence type="ECO:0000256" key="5">
    <source>
        <dbReference type="ARBA" id="ARBA00022777"/>
    </source>
</evidence>
<dbReference type="InterPro" id="IPR000014">
    <property type="entry name" value="PAS"/>
</dbReference>
<keyword evidence="5" id="KW-0418">Kinase</keyword>
<feature type="domain" description="PAC" evidence="9">
    <location>
        <begin position="777"/>
        <end position="829"/>
    </location>
</feature>
<feature type="compositionally biased region" description="Polar residues" evidence="7">
    <location>
        <begin position="1"/>
        <end position="17"/>
    </location>
</feature>
<dbReference type="Pfam" id="PF00989">
    <property type="entry name" value="PAS"/>
    <property type="match status" value="10"/>
</dbReference>
<feature type="domain" description="PAS" evidence="8">
    <location>
        <begin position="1084"/>
        <end position="1155"/>
    </location>
</feature>
<protein>
    <recommendedName>
        <fullName evidence="2">histidine kinase</fullName>
        <ecNumber evidence="2">2.7.13.3</ecNumber>
    </recommendedName>
</protein>
<dbReference type="NCBIfam" id="TIGR00229">
    <property type="entry name" value="sensory_box"/>
    <property type="match status" value="10"/>
</dbReference>
<feature type="domain" description="PAC" evidence="9">
    <location>
        <begin position="1158"/>
        <end position="1210"/>
    </location>
</feature>
<dbReference type="SMART" id="SM00091">
    <property type="entry name" value="PAS"/>
    <property type="match status" value="10"/>
</dbReference>
<dbReference type="PROSITE" id="PS50113">
    <property type="entry name" value="PAC"/>
    <property type="match status" value="10"/>
</dbReference>
<feature type="domain" description="PAC" evidence="9">
    <location>
        <begin position="142"/>
        <end position="194"/>
    </location>
</feature>
<dbReference type="GO" id="GO:0006355">
    <property type="term" value="P:regulation of DNA-templated transcription"/>
    <property type="evidence" value="ECO:0007669"/>
    <property type="project" value="InterPro"/>
</dbReference>
<dbReference type="GO" id="GO:0004673">
    <property type="term" value="F:protein histidine kinase activity"/>
    <property type="evidence" value="ECO:0007669"/>
    <property type="project" value="UniProtKB-EC"/>
</dbReference>
<dbReference type="PRINTS" id="PR01033">
    <property type="entry name" value="PHYTOCHROME"/>
</dbReference>
<evidence type="ECO:0000256" key="3">
    <source>
        <dbReference type="ARBA" id="ARBA00022553"/>
    </source>
</evidence>
<dbReference type="InterPro" id="IPR000700">
    <property type="entry name" value="PAS-assoc_C"/>
</dbReference>
<feature type="domain" description="PAS" evidence="8">
    <location>
        <begin position="703"/>
        <end position="774"/>
    </location>
</feature>
<feature type="domain" description="PAS" evidence="8">
    <location>
        <begin position="449"/>
        <end position="520"/>
    </location>
</feature>
<reference evidence="10" key="1">
    <citation type="submission" date="2021-01" db="EMBL/GenBank/DDBJ databases">
        <authorList>
            <person name="Corre E."/>
            <person name="Pelletier E."/>
            <person name="Niang G."/>
            <person name="Scheremetjew M."/>
            <person name="Finn R."/>
            <person name="Kale V."/>
            <person name="Holt S."/>
            <person name="Cochrane G."/>
            <person name="Meng A."/>
            <person name="Brown T."/>
            <person name="Cohen L."/>
        </authorList>
    </citation>
    <scope>NUCLEOTIDE SEQUENCE</scope>
    <source>
        <strain evidence="10">GSO104</strain>
    </source>
</reference>
<evidence type="ECO:0000259" key="9">
    <source>
        <dbReference type="PROSITE" id="PS50113"/>
    </source>
</evidence>
<evidence type="ECO:0000256" key="2">
    <source>
        <dbReference type="ARBA" id="ARBA00012438"/>
    </source>
</evidence>
<feature type="domain" description="PAC" evidence="9">
    <location>
        <begin position="650"/>
        <end position="702"/>
    </location>
</feature>
<evidence type="ECO:0000313" key="10">
    <source>
        <dbReference type="EMBL" id="CAE4640461.1"/>
    </source>
</evidence>
<feature type="domain" description="PAS" evidence="8">
    <location>
        <begin position="322"/>
        <end position="393"/>
    </location>
</feature>
<dbReference type="PANTHER" id="PTHR43304:SF1">
    <property type="entry name" value="PAC DOMAIN-CONTAINING PROTEIN"/>
    <property type="match status" value="1"/>
</dbReference>
<dbReference type="InterPro" id="IPR052162">
    <property type="entry name" value="Sensor_kinase/Photoreceptor"/>
</dbReference>
<feature type="domain" description="PAS" evidence="8">
    <location>
        <begin position="576"/>
        <end position="647"/>
    </location>
</feature>
<dbReference type="Gene3D" id="3.30.450.20">
    <property type="entry name" value="PAS domain"/>
    <property type="match status" value="10"/>
</dbReference>
<feature type="compositionally biased region" description="Low complexity" evidence="7">
    <location>
        <begin position="18"/>
        <end position="40"/>
    </location>
</feature>
<dbReference type="PANTHER" id="PTHR43304">
    <property type="entry name" value="PHYTOCHROME-LIKE PROTEIN CPH1"/>
    <property type="match status" value="1"/>
</dbReference>
<feature type="domain" description="PAS" evidence="8">
    <location>
        <begin position="830"/>
        <end position="901"/>
    </location>
</feature>
<feature type="domain" description="PAS" evidence="8">
    <location>
        <begin position="195"/>
        <end position="266"/>
    </location>
</feature>
<proteinExistence type="predicted"/>
<name>A0A7S4W4I5_9STRA</name>
<keyword evidence="3" id="KW-0597">Phosphoprotein</keyword>
<dbReference type="CDD" id="cd00130">
    <property type="entry name" value="PAS"/>
    <property type="match status" value="10"/>
</dbReference>
<feature type="domain" description="PAC" evidence="9">
    <location>
        <begin position="269"/>
        <end position="321"/>
    </location>
</feature>